<evidence type="ECO:0000313" key="3">
    <source>
        <dbReference type="Proteomes" id="UP000315914"/>
    </source>
</evidence>
<accession>A0A560K678</accession>
<protein>
    <submittedName>
        <fullName evidence="2">Uncharacterized protein</fullName>
    </submittedName>
</protein>
<dbReference type="OrthoDB" id="8374464at2"/>
<feature type="compositionally biased region" description="Basic and acidic residues" evidence="1">
    <location>
        <begin position="284"/>
        <end position="301"/>
    </location>
</feature>
<evidence type="ECO:0000313" key="2">
    <source>
        <dbReference type="EMBL" id="TWB76110.1"/>
    </source>
</evidence>
<evidence type="ECO:0000256" key="1">
    <source>
        <dbReference type="SAM" id="MobiDB-lite"/>
    </source>
</evidence>
<dbReference type="RefSeq" id="WP_080134668.1">
    <property type="nucleotide sequence ID" value="NZ_LWIG01000007.1"/>
</dbReference>
<dbReference type="STRING" id="1399419.A5906_26240"/>
<gene>
    <name evidence="2" type="ORF">FBZ95_104290</name>
</gene>
<proteinExistence type="predicted"/>
<comment type="caution">
    <text evidence="2">The sequence shown here is derived from an EMBL/GenBank/DDBJ whole genome shotgun (WGS) entry which is preliminary data.</text>
</comment>
<dbReference type="AlphaFoldDB" id="A0A560K678"/>
<feature type="region of interest" description="Disordered" evidence="1">
    <location>
        <begin position="277"/>
        <end position="301"/>
    </location>
</feature>
<dbReference type="Proteomes" id="UP000315914">
    <property type="component" value="Unassembled WGS sequence"/>
</dbReference>
<dbReference type="EMBL" id="VITW01000004">
    <property type="protein sequence ID" value="TWB76110.1"/>
    <property type="molecule type" value="Genomic_DNA"/>
</dbReference>
<reference evidence="2 3" key="1">
    <citation type="submission" date="2019-06" db="EMBL/GenBank/DDBJ databases">
        <title>Genomic Encyclopedia of Type Strains, Phase IV (KMG-V): Genome sequencing to study the core and pangenomes of soil and plant-associated prokaryotes.</title>
        <authorList>
            <person name="Whitman W."/>
        </authorList>
    </citation>
    <scope>NUCLEOTIDE SEQUENCE [LARGE SCALE GENOMIC DNA]</scope>
    <source>
        <strain evidence="2 3">BR 10556</strain>
    </source>
</reference>
<name>A0A560K678_9BRAD</name>
<organism evidence="2 3">
    <name type="scientific">Bradyrhizobium sacchari</name>
    <dbReference type="NCBI Taxonomy" id="1399419"/>
    <lineage>
        <taxon>Bacteria</taxon>
        <taxon>Pseudomonadati</taxon>
        <taxon>Pseudomonadota</taxon>
        <taxon>Alphaproteobacteria</taxon>
        <taxon>Hyphomicrobiales</taxon>
        <taxon>Nitrobacteraceae</taxon>
        <taxon>Bradyrhizobium</taxon>
    </lineage>
</organism>
<keyword evidence="3" id="KW-1185">Reference proteome</keyword>
<sequence>MDARLGWMDAKAKTFIERQFAHAPLLQKEIMDLWSTFRDLGLPNRDFLAEFTNGKKPSLAQRTWEMMLARHLAEVGHEVTCPNGGPDFRFSLDGVTVWVEAVSPEPKGLPADWLDPDFQGVQDFPHEAILLRWTTAIDAKWKKLAEYRSKGVVAPNDAYVVAVSGNQLGLIPVDRGISQMPFGVEATFPVGPLAYRIDPETHKIGDGFIWERFHIVNANRAKVPTTSFLDPAYAGISALIGCGAQRPGKASVAMHVVHNPLAETKLPLGSLGAGDDEWWPSPVADKEGEFDLHRPKPDGQA</sequence>